<keyword evidence="2" id="KW-1185">Reference proteome</keyword>
<evidence type="ECO:0000313" key="1">
    <source>
        <dbReference type="EMBL" id="KAI0034996.1"/>
    </source>
</evidence>
<protein>
    <submittedName>
        <fullName evidence="1">Uncharacterized protein</fullName>
    </submittedName>
</protein>
<sequence length="209" mass="23320">MNAPNSAYVNKWSAGADYGPVLTQTDLYLLKPKVQINPILTREGTSFSVVFDIATGSATGFNDQSPGDFPFTQGAEPATLPRMKELYIISPESPWCTTVRNDGGVTLQDVFSAVWKDYTEHPITDAEIAACPPRVQEVIKRYSMSSQQAAYQIYSPAPPRLRRIGESSPPVDWLRDRHMFDSMSINDVYAEQRLGFSAPNVLFMRVANY</sequence>
<comment type="caution">
    <text evidence="1">The sequence shown here is derived from an EMBL/GenBank/DDBJ whole genome shotgun (WGS) entry which is preliminary data.</text>
</comment>
<reference evidence="1" key="1">
    <citation type="submission" date="2021-02" db="EMBL/GenBank/DDBJ databases">
        <authorList>
            <consortium name="DOE Joint Genome Institute"/>
            <person name="Ahrendt S."/>
            <person name="Looney B.P."/>
            <person name="Miyauchi S."/>
            <person name="Morin E."/>
            <person name="Drula E."/>
            <person name="Courty P.E."/>
            <person name="Chicoki N."/>
            <person name="Fauchery L."/>
            <person name="Kohler A."/>
            <person name="Kuo A."/>
            <person name="Labutti K."/>
            <person name="Pangilinan J."/>
            <person name="Lipzen A."/>
            <person name="Riley R."/>
            <person name="Andreopoulos W."/>
            <person name="He G."/>
            <person name="Johnson J."/>
            <person name="Barry K.W."/>
            <person name="Grigoriev I.V."/>
            <person name="Nagy L."/>
            <person name="Hibbett D."/>
            <person name="Henrissat B."/>
            <person name="Matheny P.B."/>
            <person name="Labbe J."/>
            <person name="Martin F."/>
        </authorList>
    </citation>
    <scope>NUCLEOTIDE SEQUENCE</scope>
    <source>
        <strain evidence="1">EC-137</strain>
    </source>
</reference>
<proteinExistence type="predicted"/>
<gene>
    <name evidence="1" type="ORF">K488DRAFT_44311</name>
</gene>
<organism evidence="1 2">
    <name type="scientific">Vararia minispora EC-137</name>
    <dbReference type="NCBI Taxonomy" id="1314806"/>
    <lineage>
        <taxon>Eukaryota</taxon>
        <taxon>Fungi</taxon>
        <taxon>Dikarya</taxon>
        <taxon>Basidiomycota</taxon>
        <taxon>Agaricomycotina</taxon>
        <taxon>Agaricomycetes</taxon>
        <taxon>Russulales</taxon>
        <taxon>Lachnocladiaceae</taxon>
        <taxon>Vararia</taxon>
    </lineage>
</organism>
<name>A0ACB8QU84_9AGAM</name>
<dbReference type="Proteomes" id="UP000814128">
    <property type="component" value="Unassembled WGS sequence"/>
</dbReference>
<accession>A0ACB8QU84</accession>
<reference evidence="1" key="2">
    <citation type="journal article" date="2022" name="New Phytol.">
        <title>Evolutionary transition to the ectomycorrhizal habit in the genomes of a hyperdiverse lineage of mushroom-forming fungi.</title>
        <authorList>
            <person name="Looney B."/>
            <person name="Miyauchi S."/>
            <person name="Morin E."/>
            <person name="Drula E."/>
            <person name="Courty P.E."/>
            <person name="Kohler A."/>
            <person name="Kuo A."/>
            <person name="LaButti K."/>
            <person name="Pangilinan J."/>
            <person name="Lipzen A."/>
            <person name="Riley R."/>
            <person name="Andreopoulos W."/>
            <person name="He G."/>
            <person name="Johnson J."/>
            <person name="Nolan M."/>
            <person name="Tritt A."/>
            <person name="Barry K.W."/>
            <person name="Grigoriev I.V."/>
            <person name="Nagy L.G."/>
            <person name="Hibbett D."/>
            <person name="Henrissat B."/>
            <person name="Matheny P.B."/>
            <person name="Labbe J."/>
            <person name="Martin F.M."/>
        </authorList>
    </citation>
    <scope>NUCLEOTIDE SEQUENCE</scope>
    <source>
        <strain evidence="1">EC-137</strain>
    </source>
</reference>
<evidence type="ECO:0000313" key="2">
    <source>
        <dbReference type="Proteomes" id="UP000814128"/>
    </source>
</evidence>
<dbReference type="EMBL" id="MU273491">
    <property type="protein sequence ID" value="KAI0034996.1"/>
    <property type="molecule type" value="Genomic_DNA"/>
</dbReference>